<evidence type="ECO:0000313" key="13">
    <source>
        <dbReference type="Proteomes" id="UP000004367"/>
    </source>
</evidence>
<keyword evidence="9 10" id="KW-0472">Membrane</keyword>
<keyword evidence="6 10" id="KW-0812">Transmembrane</keyword>
<feature type="transmembrane region" description="Helical" evidence="10">
    <location>
        <begin position="159"/>
        <end position="183"/>
    </location>
</feature>
<dbReference type="eggNOG" id="COG1113">
    <property type="taxonomic scope" value="Bacteria"/>
</dbReference>
<evidence type="ECO:0000256" key="6">
    <source>
        <dbReference type="ARBA" id="ARBA00022692"/>
    </source>
</evidence>
<feature type="transmembrane region" description="Helical" evidence="10">
    <location>
        <begin position="410"/>
        <end position="428"/>
    </location>
</feature>
<organism evidence="12 13">
    <name type="scientific">Mobilicoccus pelagius NBRC 104925</name>
    <dbReference type="NCBI Taxonomy" id="1089455"/>
    <lineage>
        <taxon>Bacteria</taxon>
        <taxon>Bacillati</taxon>
        <taxon>Actinomycetota</taxon>
        <taxon>Actinomycetes</taxon>
        <taxon>Micrococcales</taxon>
        <taxon>Dermatophilaceae</taxon>
        <taxon>Mobilicoccus</taxon>
    </lineage>
</organism>
<feature type="transmembrane region" description="Helical" evidence="10">
    <location>
        <begin position="128"/>
        <end position="147"/>
    </location>
</feature>
<accession>H5USR4</accession>
<dbReference type="EMBL" id="BAFE01000058">
    <property type="protein sequence ID" value="GAB48772.1"/>
    <property type="molecule type" value="Genomic_DNA"/>
</dbReference>
<feature type="transmembrane region" description="Helical" evidence="10">
    <location>
        <begin position="288"/>
        <end position="305"/>
    </location>
</feature>
<feature type="transmembrane region" description="Helical" evidence="10">
    <location>
        <begin position="434"/>
        <end position="450"/>
    </location>
</feature>
<dbReference type="AlphaFoldDB" id="H5USR4"/>
<evidence type="ECO:0000259" key="11">
    <source>
        <dbReference type="Pfam" id="PF00324"/>
    </source>
</evidence>
<dbReference type="PANTHER" id="PTHR43495">
    <property type="entry name" value="GABA PERMEASE"/>
    <property type="match status" value="1"/>
</dbReference>
<evidence type="ECO:0000256" key="1">
    <source>
        <dbReference type="ARBA" id="ARBA00004429"/>
    </source>
</evidence>
<name>H5USR4_9MICO</name>
<reference evidence="12 13" key="1">
    <citation type="submission" date="2012-02" db="EMBL/GenBank/DDBJ databases">
        <title>Whole genome shotgun sequence of Mobilicoccus pelagius NBRC 104925.</title>
        <authorList>
            <person name="Yoshida Y."/>
            <person name="Hosoyama A."/>
            <person name="Tsuchikane K."/>
            <person name="Katsumata H."/>
            <person name="Yamazaki S."/>
            <person name="Fujita N."/>
        </authorList>
    </citation>
    <scope>NUCLEOTIDE SEQUENCE [LARGE SCALE GENOMIC DNA]</scope>
    <source>
        <strain evidence="12 13">NBRC 104925</strain>
    </source>
</reference>
<dbReference type="InterPro" id="IPR004841">
    <property type="entry name" value="AA-permease/SLC12A_dom"/>
</dbReference>
<protein>
    <submittedName>
        <fullName evidence="12">Putative amino acid permease</fullName>
    </submittedName>
</protein>
<comment type="subcellular location">
    <subcellularLocation>
        <location evidence="1">Cell inner membrane</location>
        <topology evidence="1">Multi-pass membrane protein</topology>
    </subcellularLocation>
</comment>
<evidence type="ECO:0000256" key="10">
    <source>
        <dbReference type="SAM" id="Phobius"/>
    </source>
</evidence>
<evidence type="ECO:0000256" key="4">
    <source>
        <dbReference type="ARBA" id="ARBA00022475"/>
    </source>
</evidence>
<sequence length="464" mass="50382">MSTADTDPREQAHLRRSLKNRHIQLIALGGAIGTGLFYGSSSAIEAGGPSILLAYLVGGAIIFLVMRALGEMSVDTPTSGAFSEYAFRDWGRFAGFFSGWNYWFNYIAVSMAELTVVGTYVNFWFPQIPTWASAAVFLVLVTTINLLEARLYGEFEFWFAIVKVVAILAMIALGLLIITTGIGNGGVPTGISNLWEHGGFAPHGLWGMCLGLAVVMFSFGGVELIGITAGEADDPQRSIPKAINQVVWRILVFYVGALFVVLALYPWSGIDGQASPFVEIFDRMHVPGAAHILNAVVLTAAVSAYNSGLYSNGRMLFSLAHQGNAPRYLGRLARNGAPVAGVLTSSAVTALAVVLLYFLPEQAFLYVVSIALVGGVFNWAMIVITQVLFRRRLGPEASAALRFPMPFFPYANYLVLAFLAMLVVIMGFSESYRLALVVGPLWLGGLYLAYRVKVTRERRMGEQV</sequence>
<dbReference type="PIRSF" id="PIRSF006060">
    <property type="entry name" value="AA_transporter"/>
    <property type="match status" value="1"/>
</dbReference>
<dbReference type="Pfam" id="PF00324">
    <property type="entry name" value="AA_permease"/>
    <property type="match status" value="1"/>
</dbReference>
<feature type="transmembrane region" description="Helical" evidence="10">
    <location>
        <begin position="337"/>
        <end position="358"/>
    </location>
</feature>
<feature type="transmembrane region" description="Helical" evidence="10">
    <location>
        <begin position="246"/>
        <end position="268"/>
    </location>
</feature>
<keyword evidence="5" id="KW-0997">Cell inner membrane</keyword>
<dbReference type="PROSITE" id="PS00218">
    <property type="entry name" value="AMINO_ACID_PERMEASE_1"/>
    <property type="match status" value="1"/>
</dbReference>
<dbReference type="FunFam" id="1.20.1740.10:FF:000001">
    <property type="entry name" value="Amino acid permease"/>
    <property type="match status" value="1"/>
</dbReference>
<proteinExistence type="inferred from homology"/>
<evidence type="ECO:0000256" key="3">
    <source>
        <dbReference type="ARBA" id="ARBA00022448"/>
    </source>
</evidence>
<feature type="transmembrane region" description="Helical" evidence="10">
    <location>
        <begin position="203"/>
        <end position="225"/>
    </location>
</feature>
<dbReference type="Proteomes" id="UP000004367">
    <property type="component" value="Unassembled WGS sequence"/>
</dbReference>
<gene>
    <name evidence="12" type="ORF">MOPEL_080_00510</name>
</gene>
<keyword evidence="7" id="KW-0029">Amino-acid transport</keyword>
<feature type="transmembrane region" description="Helical" evidence="10">
    <location>
        <begin position="50"/>
        <end position="69"/>
    </location>
</feature>
<dbReference type="GO" id="GO:0055085">
    <property type="term" value="P:transmembrane transport"/>
    <property type="evidence" value="ECO:0007669"/>
    <property type="project" value="InterPro"/>
</dbReference>
<evidence type="ECO:0000313" key="12">
    <source>
        <dbReference type="EMBL" id="GAB48772.1"/>
    </source>
</evidence>
<evidence type="ECO:0000256" key="9">
    <source>
        <dbReference type="ARBA" id="ARBA00023136"/>
    </source>
</evidence>
<dbReference type="InterPro" id="IPR004840">
    <property type="entry name" value="Amino_acid_permease_CS"/>
</dbReference>
<evidence type="ECO:0000256" key="5">
    <source>
        <dbReference type="ARBA" id="ARBA00022519"/>
    </source>
</evidence>
<dbReference type="GO" id="GO:0005886">
    <property type="term" value="C:plasma membrane"/>
    <property type="evidence" value="ECO:0007669"/>
    <property type="project" value="UniProtKB-SubCell"/>
</dbReference>
<evidence type="ECO:0000256" key="7">
    <source>
        <dbReference type="ARBA" id="ARBA00022970"/>
    </source>
</evidence>
<keyword evidence="8 10" id="KW-1133">Transmembrane helix</keyword>
<comment type="similarity">
    <text evidence="2">Belongs to the amino acid-polyamine-organocation (APC) superfamily. Amino acid transporter (AAT) (TC 2.A.3.1) family.</text>
</comment>
<evidence type="ECO:0000256" key="2">
    <source>
        <dbReference type="ARBA" id="ARBA00008583"/>
    </source>
</evidence>
<keyword evidence="13" id="KW-1185">Reference proteome</keyword>
<evidence type="ECO:0000256" key="8">
    <source>
        <dbReference type="ARBA" id="ARBA00022989"/>
    </source>
</evidence>
<feature type="transmembrane region" description="Helical" evidence="10">
    <location>
        <begin position="364"/>
        <end position="389"/>
    </location>
</feature>
<feature type="transmembrane region" description="Helical" evidence="10">
    <location>
        <begin position="90"/>
        <end position="108"/>
    </location>
</feature>
<keyword evidence="3" id="KW-0813">Transport</keyword>
<dbReference type="RefSeq" id="WP_009482670.1">
    <property type="nucleotide sequence ID" value="NZ_BAFE01000058.1"/>
</dbReference>
<dbReference type="Gene3D" id="1.20.1740.10">
    <property type="entry name" value="Amino acid/polyamine transporter I"/>
    <property type="match status" value="1"/>
</dbReference>
<dbReference type="GO" id="GO:0006865">
    <property type="term" value="P:amino acid transport"/>
    <property type="evidence" value="ECO:0007669"/>
    <property type="project" value="UniProtKB-KW"/>
</dbReference>
<comment type="caution">
    <text evidence="12">The sequence shown here is derived from an EMBL/GenBank/DDBJ whole genome shotgun (WGS) entry which is preliminary data.</text>
</comment>
<keyword evidence="4" id="KW-1003">Cell membrane</keyword>
<feature type="domain" description="Amino acid permease/ SLC12A" evidence="11">
    <location>
        <begin position="22"/>
        <end position="459"/>
    </location>
</feature>
<feature type="transmembrane region" description="Helical" evidence="10">
    <location>
        <begin position="25"/>
        <end position="44"/>
    </location>
</feature>
<dbReference type="PANTHER" id="PTHR43495:SF4">
    <property type="entry name" value="AROMATIC AMINO ACID TRANSPORT PROTEIN AROP"/>
    <property type="match status" value="1"/>
</dbReference>